<accession>A0A1Q2D1N9</accession>
<dbReference type="RefSeq" id="WP_077352261.1">
    <property type="nucleotide sequence ID" value="NZ_CP019607.1"/>
</dbReference>
<dbReference type="KEGG" id="tfa:BW733_16745"/>
<reference evidence="5 6" key="1">
    <citation type="journal article" date="2008" name="Int. J. Syst. Evol. Microbiol.">
        <title>Tessaracoccus flavescens sp. nov., isolated from marine sediment.</title>
        <authorList>
            <person name="Lee D.W."/>
            <person name="Lee S.D."/>
        </authorList>
    </citation>
    <scope>NUCLEOTIDE SEQUENCE [LARGE SCALE GENOMIC DNA]</scope>
    <source>
        <strain evidence="5 6">SST-39T</strain>
    </source>
</reference>
<evidence type="ECO:0000313" key="6">
    <source>
        <dbReference type="Proteomes" id="UP000188235"/>
    </source>
</evidence>
<keyword evidence="2" id="KW-0238">DNA-binding</keyword>
<dbReference type="STRING" id="399497.BW733_16745"/>
<evidence type="ECO:0000313" key="5">
    <source>
        <dbReference type="EMBL" id="AQP52223.1"/>
    </source>
</evidence>
<name>A0A1Q2D1N9_9ACTN</name>
<dbReference type="SMART" id="SM00895">
    <property type="entry name" value="FCD"/>
    <property type="match status" value="1"/>
</dbReference>
<dbReference type="SUPFAM" id="SSF48008">
    <property type="entry name" value="GntR ligand-binding domain-like"/>
    <property type="match status" value="1"/>
</dbReference>
<organism evidence="5 6">
    <name type="scientific">Tessaracoccus flavescens</name>
    <dbReference type="NCBI Taxonomy" id="399497"/>
    <lineage>
        <taxon>Bacteria</taxon>
        <taxon>Bacillati</taxon>
        <taxon>Actinomycetota</taxon>
        <taxon>Actinomycetes</taxon>
        <taxon>Propionibacteriales</taxon>
        <taxon>Propionibacteriaceae</taxon>
        <taxon>Tessaracoccus</taxon>
    </lineage>
</organism>
<dbReference type="PANTHER" id="PTHR43537">
    <property type="entry name" value="TRANSCRIPTIONAL REGULATOR, GNTR FAMILY"/>
    <property type="match status" value="1"/>
</dbReference>
<dbReference type="InterPro" id="IPR008920">
    <property type="entry name" value="TF_FadR/GntR_C"/>
</dbReference>
<evidence type="ECO:0000256" key="1">
    <source>
        <dbReference type="ARBA" id="ARBA00023015"/>
    </source>
</evidence>
<gene>
    <name evidence="5" type="ORF">BW733_16745</name>
</gene>
<sequence>MWVVAVEMWSARRAAETRSDKHLEELASILTRMDDPGIHVREFNALDARFHALIATASGNAIIQDLSGGLRSAVEQQMIEAYDQLEDWRDASISVRSEHRQILEALRDRDPELAAAVVRSHAMNFFRDALASAEDAPAEAAVATA</sequence>
<dbReference type="OrthoDB" id="155424at2"/>
<keyword evidence="3" id="KW-0804">Transcription</keyword>
<dbReference type="PANTHER" id="PTHR43537:SF24">
    <property type="entry name" value="GLUCONATE OPERON TRANSCRIPTIONAL REPRESSOR"/>
    <property type="match status" value="1"/>
</dbReference>
<keyword evidence="6" id="KW-1185">Reference proteome</keyword>
<dbReference type="Pfam" id="PF07729">
    <property type="entry name" value="FCD"/>
    <property type="match status" value="1"/>
</dbReference>
<keyword evidence="1" id="KW-0805">Transcription regulation</keyword>
<evidence type="ECO:0000256" key="2">
    <source>
        <dbReference type="ARBA" id="ARBA00023125"/>
    </source>
</evidence>
<evidence type="ECO:0000256" key="3">
    <source>
        <dbReference type="ARBA" id="ARBA00023163"/>
    </source>
</evidence>
<dbReference type="GO" id="GO:0003677">
    <property type="term" value="F:DNA binding"/>
    <property type="evidence" value="ECO:0007669"/>
    <property type="project" value="UniProtKB-KW"/>
</dbReference>
<dbReference type="Gene3D" id="1.20.120.530">
    <property type="entry name" value="GntR ligand-binding domain-like"/>
    <property type="match status" value="1"/>
</dbReference>
<dbReference type="AlphaFoldDB" id="A0A1Q2D1N9"/>
<dbReference type="InterPro" id="IPR011711">
    <property type="entry name" value="GntR_C"/>
</dbReference>
<protein>
    <recommendedName>
        <fullName evidence="4">GntR C-terminal domain-containing protein</fullName>
    </recommendedName>
</protein>
<evidence type="ECO:0000259" key="4">
    <source>
        <dbReference type="SMART" id="SM00895"/>
    </source>
</evidence>
<feature type="domain" description="GntR C-terminal" evidence="4">
    <location>
        <begin position="4"/>
        <end position="124"/>
    </location>
</feature>
<dbReference type="Proteomes" id="UP000188235">
    <property type="component" value="Chromosome"/>
</dbReference>
<proteinExistence type="predicted"/>
<dbReference type="EMBL" id="CP019607">
    <property type="protein sequence ID" value="AQP52223.1"/>
    <property type="molecule type" value="Genomic_DNA"/>
</dbReference>